<dbReference type="RefSeq" id="WP_210354696.1">
    <property type="nucleotide sequence ID" value="NZ_JAEQMU010000002.1"/>
</dbReference>
<protein>
    <submittedName>
        <fullName evidence="3">PCMD domain-containing protein</fullName>
    </submittedName>
</protein>
<evidence type="ECO:0000313" key="3">
    <source>
        <dbReference type="EMBL" id="MFD2556912.1"/>
    </source>
</evidence>
<dbReference type="InterPro" id="IPR025112">
    <property type="entry name" value="PCMD"/>
</dbReference>
<keyword evidence="4" id="KW-1185">Reference proteome</keyword>
<comment type="caution">
    <text evidence="3">The sequence shown here is derived from an EMBL/GenBank/DDBJ whole genome shotgun (WGS) entry which is preliminary data.</text>
</comment>
<keyword evidence="1" id="KW-0732">Signal</keyword>
<feature type="signal peptide" evidence="1">
    <location>
        <begin position="1"/>
        <end position="21"/>
    </location>
</feature>
<dbReference type="Proteomes" id="UP001597440">
    <property type="component" value="Unassembled WGS sequence"/>
</dbReference>
<dbReference type="Pfam" id="PF13201">
    <property type="entry name" value="PCMD"/>
    <property type="match status" value="1"/>
</dbReference>
<dbReference type="InterPro" id="IPR038653">
    <property type="entry name" value="Put_CMD_sf"/>
</dbReference>
<organism evidence="3 4">
    <name type="scientific">Sphingobacterium tabacisoli</name>
    <dbReference type="NCBI Taxonomy" id="2044855"/>
    <lineage>
        <taxon>Bacteria</taxon>
        <taxon>Pseudomonadati</taxon>
        <taxon>Bacteroidota</taxon>
        <taxon>Sphingobacteriia</taxon>
        <taxon>Sphingobacteriales</taxon>
        <taxon>Sphingobacteriaceae</taxon>
        <taxon>Sphingobacterium</taxon>
    </lineage>
</organism>
<name>A0ABW5L731_9SPHI</name>
<feature type="domain" description="Putative carbohydrate metabolism" evidence="2">
    <location>
        <begin position="72"/>
        <end position="317"/>
    </location>
</feature>
<dbReference type="Gene3D" id="2.60.120.890">
    <property type="entry name" value="BT2081, beta-jelly-roll domain"/>
    <property type="match status" value="1"/>
</dbReference>
<dbReference type="EMBL" id="JBHULD010000025">
    <property type="protein sequence ID" value="MFD2556912.1"/>
    <property type="molecule type" value="Genomic_DNA"/>
</dbReference>
<reference evidence="4" key="1">
    <citation type="journal article" date="2019" name="Int. J. Syst. Evol. Microbiol.">
        <title>The Global Catalogue of Microorganisms (GCM) 10K type strain sequencing project: providing services to taxonomists for standard genome sequencing and annotation.</title>
        <authorList>
            <consortium name="The Broad Institute Genomics Platform"/>
            <consortium name="The Broad Institute Genome Sequencing Center for Infectious Disease"/>
            <person name="Wu L."/>
            <person name="Ma J."/>
        </authorList>
    </citation>
    <scope>NUCLEOTIDE SEQUENCE [LARGE SCALE GENOMIC DNA]</scope>
    <source>
        <strain evidence="4">KCTC 52298</strain>
    </source>
</reference>
<evidence type="ECO:0000256" key="1">
    <source>
        <dbReference type="SAM" id="SignalP"/>
    </source>
</evidence>
<proteinExistence type="predicted"/>
<feature type="chain" id="PRO_5045733513" evidence="1">
    <location>
        <begin position="22"/>
        <end position="321"/>
    </location>
</feature>
<evidence type="ECO:0000313" key="4">
    <source>
        <dbReference type="Proteomes" id="UP001597440"/>
    </source>
</evidence>
<sequence length="321" mass="35950">MNTKFKILTLITSLLPLFAAAQRDKVELLPLGHMDNWLKREVKESFVIGGNTQYLYEITDAKETLPVNTPYQNKNSPWATSSVLATVSGITKGSVTVFPEARGNGQAARLETRIERVKVLGVININVLASGTIFLGEMIEPITSTKNPQSKLITGIPFTKKPKALQFDYKVVTGGTSRYVNGMGNGSDAKRTDKAEIQILLQKRWEDKDGNVYAKRIGTGWKLMDKTVNSWQNKYRIPVNYGDISKQSYYTTDMRLRNNTEAYYTKNSKGKMVPIREEGWGTKDDTVTHLIVQFSSSNGGAYIGNTDSRLWVDNVGLVYEQ</sequence>
<gene>
    <name evidence="3" type="ORF">ACFSQW_21155</name>
</gene>
<evidence type="ECO:0000259" key="2">
    <source>
        <dbReference type="Pfam" id="PF13201"/>
    </source>
</evidence>
<accession>A0ABW5L731</accession>